<dbReference type="Pfam" id="PF04616">
    <property type="entry name" value="Glyco_hydro_43"/>
    <property type="match status" value="1"/>
</dbReference>
<dbReference type="GO" id="GO:0005975">
    <property type="term" value="P:carbohydrate metabolic process"/>
    <property type="evidence" value="ECO:0007669"/>
    <property type="project" value="InterPro"/>
</dbReference>
<sequence>MIRSYGILFILAFLSSFTVLSQRYQAITSGVAWFDQNNKEVNAHGGCVVKEGDKYYLFGEYKSDTINAFSGFSCYSSPDLINWTFEKIVLPVQKNGLLGPSRIGERVKVMKSPSTGEFVMYMHCDDLKYNDPHVGYATSKTINGDYQFQGDLLHNGKYLRKWDLGTFQDTDGKGYLLTHEGFIYELSEDYKSVKNIVVSDIAKGGESPAMLKSKGLYYWLFSNKTSWERNDNYYLTSKNLAGPWENKGTFAPEGSLTWNSQCSFVFPLITNAQDTLHIYMGDRWSYPRQGSAATQVWLPVSIENGKMSVPRFLESWYPYNNGYQLTAFNDRPTDNNRFVSNEKGTSITVPFKGRRIAIKGISKNTGGYARVTLKNKKNDLIINTIVDFYSKIEIESLKFVSPLLPINNYMVTIEVMGEHGVWYKKDGTQFGSTDNYITINDLLFE</sequence>
<dbReference type="CDD" id="cd18821">
    <property type="entry name" value="GH43_Pc3Gal43A-like"/>
    <property type="match status" value="1"/>
</dbReference>
<dbReference type="PANTHER" id="PTHR22925">
    <property type="entry name" value="GLYCOSYL HYDROLASE 43 FAMILY MEMBER"/>
    <property type="match status" value="1"/>
</dbReference>
<comment type="caution">
    <text evidence="5">The sequence shown here is derived from an EMBL/GenBank/DDBJ whole genome shotgun (WGS) entry which is preliminary data.</text>
</comment>
<evidence type="ECO:0000256" key="4">
    <source>
        <dbReference type="RuleBase" id="RU361187"/>
    </source>
</evidence>
<name>A0A4Y8KYB7_9BACT</name>
<keyword evidence="3 4" id="KW-0326">Glycosidase</keyword>
<evidence type="ECO:0000256" key="3">
    <source>
        <dbReference type="ARBA" id="ARBA00023295"/>
    </source>
</evidence>
<accession>A0A4Y8KYB7</accession>
<protein>
    <submittedName>
        <fullName evidence="5">Glycosyl hydrolase family 43</fullName>
    </submittedName>
</protein>
<dbReference type="Gene3D" id="2.60.120.260">
    <property type="entry name" value="Galactose-binding domain-like"/>
    <property type="match status" value="1"/>
</dbReference>
<dbReference type="EMBL" id="SOML01000008">
    <property type="protein sequence ID" value="TFD95343.1"/>
    <property type="molecule type" value="Genomic_DNA"/>
</dbReference>
<dbReference type="OrthoDB" id="273314at2"/>
<dbReference type="STRING" id="1121485.GCA_000426485_01436"/>
<keyword evidence="6" id="KW-1185">Reference proteome</keyword>
<reference evidence="5 6" key="1">
    <citation type="submission" date="2019-03" db="EMBL/GenBank/DDBJ databases">
        <title>San Antonio Military Medical Center submission to MRSN (WRAIR), pending publication.</title>
        <authorList>
            <person name="Blyth D.M."/>
            <person name="Mccarthy S.L."/>
            <person name="Schall S.E."/>
            <person name="Stam J.A."/>
            <person name="Ong A.C."/>
            <person name="Mcgann P.T."/>
        </authorList>
    </citation>
    <scope>NUCLEOTIDE SEQUENCE [LARGE SCALE GENOMIC DNA]</scope>
    <source>
        <strain evidence="5 6">MRSN571793</strain>
    </source>
</reference>
<proteinExistence type="inferred from homology"/>
<dbReference type="InterPro" id="IPR006710">
    <property type="entry name" value="Glyco_hydro_43"/>
</dbReference>
<dbReference type="Proteomes" id="UP000297861">
    <property type="component" value="Unassembled WGS sequence"/>
</dbReference>
<dbReference type="PANTHER" id="PTHR22925:SF3">
    <property type="entry name" value="GLYCOSYL HYDROLASE FAMILY PROTEIN 43"/>
    <property type="match status" value="1"/>
</dbReference>
<evidence type="ECO:0000313" key="5">
    <source>
        <dbReference type="EMBL" id="TFD95343.1"/>
    </source>
</evidence>
<gene>
    <name evidence="5" type="ORF">E2605_13060</name>
</gene>
<dbReference type="Gene3D" id="2.115.10.20">
    <property type="entry name" value="Glycosyl hydrolase domain, family 43"/>
    <property type="match status" value="1"/>
</dbReference>
<evidence type="ECO:0000313" key="6">
    <source>
        <dbReference type="Proteomes" id="UP000297861"/>
    </source>
</evidence>
<comment type="similarity">
    <text evidence="1 4">Belongs to the glycosyl hydrolase 43 family.</text>
</comment>
<organism evidence="5 6">
    <name type="scientific">Dysgonomonas capnocytophagoides</name>
    <dbReference type="NCBI Taxonomy" id="45254"/>
    <lineage>
        <taxon>Bacteria</taxon>
        <taxon>Pseudomonadati</taxon>
        <taxon>Bacteroidota</taxon>
        <taxon>Bacteroidia</taxon>
        <taxon>Bacteroidales</taxon>
        <taxon>Dysgonomonadaceae</taxon>
        <taxon>Dysgonomonas</taxon>
    </lineage>
</organism>
<dbReference type="AlphaFoldDB" id="A0A4Y8KYB7"/>
<dbReference type="GO" id="GO:0004553">
    <property type="term" value="F:hydrolase activity, hydrolyzing O-glycosyl compounds"/>
    <property type="evidence" value="ECO:0007669"/>
    <property type="project" value="InterPro"/>
</dbReference>
<keyword evidence="2 4" id="KW-0378">Hydrolase</keyword>
<evidence type="ECO:0000256" key="2">
    <source>
        <dbReference type="ARBA" id="ARBA00022801"/>
    </source>
</evidence>
<dbReference type="InterPro" id="IPR023296">
    <property type="entry name" value="Glyco_hydro_beta-prop_sf"/>
</dbReference>
<dbReference type="RefSeq" id="WP_134436745.1">
    <property type="nucleotide sequence ID" value="NZ_SOML01000008.1"/>
</dbReference>
<dbReference type="SUPFAM" id="SSF75005">
    <property type="entry name" value="Arabinanase/levansucrase/invertase"/>
    <property type="match status" value="1"/>
</dbReference>
<evidence type="ECO:0000256" key="1">
    <source>
        <dbReference type="ARBA" id="ARBA00009865"/>
    </source>
</evidence>